<gene>
    <name evidence="3" type="ORF">EBO15_32405</name>
</gene>
<keyword evidence="1" id="KW-0285">Flavoprotein</keyword>
<dbReference type="InterPro" id="IPR009075">
    <property type="entry name" value="AcylCo_DH/oxidase_C"/>
</dbReference>
<name>A0A3M2LN46_9ACTN</name>
<protein>
    <submittedName>
        <fullName evidence="3">Acyl-CoA dehydrogenase</fullName>
    </submittedName>
</protein>
<evidence type="ECO:0000313" key="4">
    <source>
        <dbReference type="Proteomes" id="UP000282674"/>
    </source>
</evidence>
<dbReference type="OrthoDB" id="3478937at2"/>
<dbReference type="RefSeq" id="WP_122198283.1">
    <property type="nucleotide sequence ID" value="NZ_JBHSKC010000027.1"/>
</dbReference>
<evidence type="ECO:0000313" key="3">
    <source>
        <dbReference type="EMBL" id="RMI38556.1"/>
    </source>
</evidence>
<dbReference type="Gene3D" id="1.20.140.10">
    <property type="entry name" value="Butyryl-CoA Dehydrogenase, subunit A, domain 3"/>
    <property type="match status" value="1"/>
</dbReference>
<dbReference type="Proteomes" id="UP000282674">
    <property type="component" value="Unassembled WGS sequence"/>
</dbReference>
<dbReference type="SUPFAM" id="SSF47203">
    <property type="entry name" value="Acyl-CoA dehydrogenase C-terminal domain-like"/>
    <property type="match status" value="1"/>
</dbReference>
<evidence type="ECO:0000259" key="2">
    <source>
        <dbReference type="Pfam" id="PF00441"/>
    </source>
</evidence>
<reference evidence="3 4" key="1">
    <citation type="submission" date="2018-10" db="EMBL/GenBank/DDBJ databases">
        <title>Isolation from soil.</title>
        <authorList>
            <person name="Hu J."/>
        </authorList>
    </citation>
    <scope>NUCLEOTIDE SEQUENCE [LARGE SCALE GENOMIC DNA]</scope>
    <source>
        <strain evidence="3 4">NEAU-Ht49</strain>
    </source>
</reference>
<accession>A0A3M2LN46</accession>
<dbReference type="InterPro" id="IPR036250">
    <property type="entry name" value="AcylCo_DH-like_C"/>
</dbReference>
<organism evidence="3 4">
    <name type="scientific">Actinomadura harenae</name>
    <dbReference type="NCBI Taxonomy" id="2483351"/>
    <lineage>
        <taxon>Bacteria</taxon>
        <taxon>Bacillati</taxon>
        <taxon>Actinomycetota</taxon>
        <taxon>Actinomycetes</taxon>
        <taxon>Streptosporangiales</taxon>
        <taxon>Thermomonosporaceae</taxon>
        <taxon>Actinomadura</taxon>
    </lineage>
</organism>
<dbReference type="Pfam" id="PF00441">
    <property type="entry name" value="Acyl-CoA_dh_1"/>
    <property type="match status" value="1"/>
</dbReference>
<comment type="caution">
    <text evidence="3">The sequence shown here is derived from an EMBL/GenBank/DDBJ whole genome shotgun (WGS) entry which is preliminary data.</text>
</comment>
<evidence type="ECO:0000256" key="1">
    <source>
        <dbReference type="ARBA" id="ARBA00022630"/>
    </source>
</evidence>
<dbReference type="EMBL" id="RFFG01000083">
    <property type="protein sequence ID" value="RMI38556.1"/>
    <property type="molecule type" value="Genomic_DNA"/>
</dbReference>
<sequence>MSGYPGIRRTAREEGLVAALELLHEDGVRHGPAGHALVVGRPAHLELQGVGLSVVRDPSAPSAPREWTLGLLWLRLGVSEWLLDRTMAYLGARTTGGTPLLLQQMVKGQLAEAVTEQVELSTLLAGRAPDRLDDPHRQITRADRALLRLLGGSGFRADGPGQAAHASELLADFYQEDRHDRAR</sequence>
<dbReference type="GO" id="GO:0016627">
    <property type="term" value="F:oxidoreductase activity, acting on the CH-CH group of donors"/>
    <property type="evidence" value="ECO:0007669"/>
    <property type="project" value="InterPro"/>
</dbReference>
<dbReference type="AlphaFoldDB" id="A0A3M2LN46"/>
<feature type="domain" description="Acyl-CoA dehydrogenase/oxidase C-terminal" evidence="2">
    <location>
        <begin position="73"/>
        <end position="141"/>
    </location>
</feature>
<keyword evidence="4" id="KW-1185">Reference proteome</keyword>
<proteinExistence type="predicted"/>